<reference evidence="1" key="2">
    <citation type="submission" date="2013-10" db="EMBL/GenBank/DDBJ databases">
        <authorList>
            <person name="Aslett M."/>
        </authorList>
    </citation>
    <scope>NUCLEOTIDE SEQUENCE [LARGE SCALE GENOMIC DNA]</scope>
    <source>
        <strain evidence="1">Houghton</strain>
    </source>
</reference>
<accession>U6L4X3</accession>
<evidence type="ECO:0000313" key="1">
    <source>
        <dbReference type="EMBL" id="CDJ45216.1"/>
    </source>
</evidence>
<dbReference type="Proteomes" id="UP000030747">
    <property type="component" value="Unassembled WGS sequence"/>
</dbReference>
<keyword evidence="2" id="KW-1185">Reference proteome</keyword>
<organism evidence="1 2">
    <name type="scientific">Eimeria tenella</name>
    <name type="common">Coccidian parasite</name>
    <dbReference type="NCBI Taxonomy" id="5802"/>
    <lineage>
        <taxon>Eukaryota</taxon>
        <taxon>Sar</taxon>
        <taxon>Alveolata</taxon>
        <taxon>Apicomplexa</taxon>
        <taxon>Conoidasida</taxon>
        <taxon>Coccidia</taxon>
        <taxon>Eucoccidiorida</taxon>
        <taxon>Eimeriorina</taxon>
        <taxon>Eimeriidae</taxon>
        <taxon>Eimeria</taxon>
    </lineage>
</organism>
<proteinExistence type="predicted"/>
<dbReference type="AlphaFoldDB" id="U6L4X3"/>
<dbReference type="GeneID" id="25253780"/>
<dbReference type="RefSeq" id="XP_013235963.1">
    <property type="nucleotide sequence ID" value="XM_013380509.1"/>
</dbReference>
<dbReference type="VEuPathDB" id="ToxoDB:ETH_00023340"/>
<protein>
    <submittedName>
        <fullName evidence="1">Uncharacterized protein</fullName>
    </submittedName>
</protein>
<gene>
    <name evidence="1" type="ORF">ETH_00023340</name>
</gene>
<evidence type="ECO:0000313" key="2">
    <source>
        <dbReference type="Proteomes" id="UP000030747"/>
    </source>
</evidence>
<dbReference type="EMBL" id="HG678089">
    <property type="protein sequence ID" value="CDJ45216.1"/>
    <property type="molecule type" value="Genomic_DNA"/>
</dbReference>
<reference evidence="1" key="1">
    <citation type="submission" date="2013-10" db="EMBL/GenBank/DDBJ databases">
        <title>Genomic analysis of the causative agents of coccidiosis in chickens.</title>
        <authorList>
            <person name="Reid A.J."/>
            <person name="Blake D."/>
            <person name="Billington K."/>
            <person name="Browne H."/>
            <person name="Dunn M."/>
            <person name="Hung S."/>
            <person name="Kawahara F."/>
            <person name="Miranda-Saavedra D."/>
            <person name="Mourier T."/>
            <person name="Nagra H."/>
            <person name="Otto T.D."/>
            <person name="Rawlings N."/>
            <person name="Sanchez A."/>
            <person name="Sanders M."/>
            <person name="Subramaniam C."/>
            <person name="Tay Y."/>
            <person name="Dear P."/>
            <person name="Doerig C."/>
            <person name="Gruber A."/>
            <person name="Parkinson J."/>
            <person name="Shirley M."/>
            <person name="Wan K.L."/>
            <person name="Berriman M."/>
            <person name="Tomley F."/>
            <person name="Pain A."/>
        </authorList>
    </citation>
    <scope>NUCLEOTIDE SEQUENCE [LARGE SCALE GENOMIC DNA]</scope>
    <source>
        <strain evidence="1">Houghton</strain>
    </source>
</reference>
<name>U6L4X3_EIMTE</name>
<sequence>MVAAAAVANPVPRIENRNPVYEEKLLSALRAKGPMQQLVTCCAQSRSANRRFTGLFLLLMPFLGLACLRLRERKASESAYSSNCESACSSWSGYWTRGAPAPTSSAYLGGPSGTEE</sequence>